<name>X0SS15_9ZZZZ</name>
<dbReference type="AlphaFoldDB" id="X0SS15"/>
<gene>
    <name evidence="1" type="ORF">S01H1_13785</name>
</gene>
<organism evidence="1">
    <name type="scientific">marine sediment metagenome</name>
    <dbReference type="NCBI Taxonomy" id="412755"/>
    <lineage>
        <taxon>unclassified sequences</taxon>
        <taxon>metagenomes</taxon>
        <taxon>ecological metagenomes</taxon>
    </lineage>
</organism>
<evidence type="ECO:0000313" key="1">
    <source>
        <dbReference type="EMBL" id="GAF78687.1"/>
    </source>
</evidence>
<reference evidence="1" key="1">
    <citation type="journal article" date="2014" name="Front. Microbiol.">
        <title>High frequency of phylogenetically diverse reductive dehalogenase-homologous genes in deep subseafloor sedimentary metagenomes.</title>
        <authorList>
            <person name="Kawai M."/>
            <person name="Futagami T."/>
            <person name="Toyoda A."/>
            <person name="Takaki Y."/>
            <person name="Nishi S."/>
            <person name="Hori S."/>
            <person name="Arai W."/>
            <person name="Tsubouchi T."/>
            <person name="Morono Y."/>
            <person name="Uchiyama I."/>
            <person name="Ito T."/>
            <person name="Fujiyama A."/>
            <person name="Inagaki F."/>
            <person name="Takami H."/>
        </authorList>
    </citation>
    <scope>NUCLEOTIDE SEQUENCE</scope>
    <source>
        <strain evidence="1">Expedition CK06-06</strain>
    </source>
</reference>
<dbReference type="EMBL" id="BARS01007127">
    <property type="protein sequence ID" value="GAF78687.1"/>
    <property type="molecule type" value="Genomic_DNA"/>
</dbReference>
<proteinExistence type="predicted"/>
<sequence>MAGRSTKALRKAYADASGDAKLIYAHILAVLRDPTGLPTLIAEIERSAWDRGWVSGSRTMSRLDRLIIAAGEPGDRRALPVIVAKMRQLD</sequence>
<feature type="non-terminal residue" evidence="1">
    <location>
        <position position="90"/>
    </location>
</feature>
<protein>
    <submittedName>
        <fullName evidence="1">Uncharacterized protein</fullName>
    </submittedName>
</protein>
<accession>X0SS15</accession>
<comment type="caution">
    <text evidence="1">The sequence shown here is derived from an EMBL/GenBank/DDBJ whole genome shotgun (WGS) entry which is preliminary data.</text>
</comment>